<evidence type="ECO:0000259" key="2">
    <source>
        <dbReference type="Pfam" id="PF02254"/>
    </source>
</evidence>
<dbReference type="STRING" id="1903181.BTN85_0450"/>
<dbReference type="InterPro" id="IPR003156">
    <property type="entry name" value="DHHA1_dom"/>
</dbReference>
<dbReference type="GO" id="GO:0003676">
    <property type="term" value="F:nucleic acid binding"/>
    <property type="evidence" value="ECO:0007669"/>
    <property type="project" value="InterPro"/>
</dbReference>
<dbReference type="Pfam" id="PF01368">
    <property type="entry name" value="DHH"/>
    <property type="match status" value="1"/>
</dbReference>
<dbReference type="InterPro" id="IPR038763">
    <property type="entry name" value="DHH_sf"/>
</dbReference>
<dbReference type="Pfam" id="PF02254">
    <property type="entry name" value="TrkA_N"/>
    <property type="match status" value="1"/>
</dbReference>
<dbReference type="Proteomes" id="UP000185744">
    <property type="component" value="Unassembled WGS sequence"/>
</dbReference>
<comment type="caution">
    <text evidence="4">The sequence shown here is derived from an EMBL/GenBank/DDBJ whole genome shotgun (WGS) entry which is preliminary data.</text>
</comment>
<dbReference type="InterPro" id="IPR051319">
    <property type="entry name" value="Oligoribo/pAp-PDE_c-di-AMP_PDE"/>
</dbReference>
<proteinExistence type="predicted"/>
<dbReference type="InterPro" id="IPR003148">
    <property type="entry name" value="RCK_N"/>
</dbReference>
<feature type="domain" description="DDH" evidence="1">
    <location>
        <begin position="169"/>
        <end position="311"/>
    </location>
</feature>
<gene>
    <name evidence="4" type="ORF">BTN85_0450</name>
</gene>
<dbReference type="Pfam" id="PF02272">
    <property type="entry name" value="DHHA1"/>
    <property type="match status" value="1"/>
</dbReference>
<evidence type="ECO:0000313" key="4">
    <source>
        <dbReference type="EMBL" id="OKY77972.1"/>
    </source>
</evidence>
<organism evidence="4 5">
    <name type="scientific">Methanohalarchaeum thermophilum</name>
    <dbReference type="NCBI Taxonomy" id="1903181"/>
    <lineage>
        <taxon>Archaea</taxon>
        <taxon>Methanobacteriati</taxon>
        <taxon>Methanobacteriota</taxon>
        <taxon>Methanonatronarchaeia</taxon>
        <taxon>Methanonatronarchaeales</taxon>
        <taxon>Methanonatronarchaeaceae</taxon>
        <taxon>Candidatus Methanohalarchaeum</taxon>
    </lineage>
</organism>
<keyword evidence="5" id="KW-1185">Reference proteome</keyword>
<reference evidence="4" key="1">
    <citation type="submission" date="2016-12" db="EMBL/GenBank/DDBJ databases">
        <title>Discovery of methanogenic haloarchaea.</title>
        <authorList>
            <person name="Sorokin D.Y."/>
            <person name="Makarova K.S."/>
            <person name="Abbas B."/>
            <person name="Ferrer M."/>
            <person name="Golyshin P.N."/>
        </authorList>
    </citation>
    <scope>NUCLEOTIDE SEQUENCE [LARGE SCALE GENOMIC DNA]</scope>
    <source>
        <strain evidence="4">HMET1</strain>
    </source>
</reference>
<dbReference type="InParanoid" id="A0A1Q6DUI8"/>
<evidence type="ECO:0000259" key="3">
    <source>
        <dbReference type="Pfam" id="PF02272"/>
    </source>
</evidence>
<dbReference type="InterPro" id="IPR036291">
    <property type="entry name" value="NAD(P)-bd_dom_sf"/>
</dbReference>
<dbReference type="PANTHER" id="PTHR47618">
    <property type="entry name" value="BIFUNCTIONAL OLIGORIBONUCLEASE AND PAP PHOSPHATASE NRNA"/>
    <property type="match status" value="1"/>
</dbReference>
<dbReference type="Gene3D" id="3.40.50.720">
    <property type="entry name" value="NAD(P)-binding Rossmann-like Domain"/>
    <property type="match status" value="1"/>
</dbReference>
<dbReference type="Gene3D" id="3.90.1640.10">
    <property type="entry name" value="inorganic pyrophosphatase (n-terminal core)"/>
    <property type="match status" value="1"/>
</dbReference>
<name>A0A1Q6DUI8_METT1</name>
<dbReference type="EMBL" id="MSDW01000001">
    <property type="protein sequence ID" value="OKY77972.1"/>
    <property type="molecule type" value="Genomic_DNA"/>
</dbReference>
<sequence length="482" mass="53839">MSEDTTETEEEEPIKPEYGILGCGSVGKMVAEYLDERNDKFFAVELDEDRVEDLRNEGYHAYRKDIRNFEELNIDFEEVKSFLILSSDPKANEKALKSIKENYPETLTIIRAFDPITKEKFTKLGADIVIHPSKVLAESVTRQLKRFKSLEKSKELKEEINSVNGKLGILVHTNPDPDAIASAQALKKICENLNTEASIVYSGEIGHQENRAFVNVLEIELFSFEEVGGVEGFEKIALLDHSIPGQNNPLPEDFEPAIVIDHHEVDKDKVKANFVDIRSDVGSTSTIMTKYLQELDISIDTELATSLLFGIRTDTLNFKRNVHTADFTASNYLYHLSDQELLTKIETPAMDAETLNILGEAIKKRRIYSSYLISNIGKANEKDALPQAADYLLKLEGVSTVVVVGLINGMIHISARTEDVRVDIGEVIREAYEDIGSAGGHARMAGAQIPVSKFGAFKNEEIKSNMIDKGITYNFLKAVGIE</sequence>
<accession>A0A1Q6DUI8</accession>
<protein>
    <submittedName>
        <fullName evidence="4">NanoRNase/pAp phosphatase hydrolyzes c-di-AMP and oligoRNAs NrnA</fullName>
    </submittedName>
</protein>
<dbReference type="AlphaFoldDB" id="A0A1Q6DUI8"/>
<feature type="domain" description="RCK N-terminal" evidence="2">
    <location>
        <begin position="20"/>
        <end position="132"/>
    </location>
</feature>
<dbReference type="SUPFAM" id="SSF64182">
    <property type="entry name" value="DHH phosphoesterases"/>
    <property type="match status" value="1"/>
</dbReference>
<feature type="domain" description="DHHA1" evidence="3">
    <location>
        <begin position="370"/>
        <end position="458"/>
    </location>
</feature>
<dbReference type="Gene3D" id="3.10.310.30">
    <property type="match status" value="1"/>
</dbReference>
<evidence type="ECO:0000313" key="5">
    <source>
        <dbReference type="Proteomes" id="UP000185744"/>
    </source>
</evidence>
<evidence type="ECO:0000259" key="1">
    <source>
        <dbReference type="Pfam" id="PF01368"/>
    </source>
</evidence>
<dbReference type="InterPro" id="IPR001667">
    <property type="entry name" value="DDH_dom"/>
</dbReference>
<dbReference type="GO" id="GO:0006813">
    <property type="term" value="P:potassium ion transport"/>
    <property type="evidence" value="ECO:0007669"/>
    <property type="project" value="InterPro"/>
</dbReference>
<dbReference type="PANTHER" id="PTHR47618:SF1">
    <property type="entry name" value="BIFUNCTIONAL OLIGORIBONUCLEASE AND PAP PHOSPHATASE NRNA"/>
    <property type="match status" value="1"/>
</dbReference>
<dbReference type="SUPFAM" id="SSF51735">
    <property type="entry name" value="NAD(P)-binding Rossmann-fold domains"/>
    <property type="match status" value="1"/>
</dbReference>